<evidence type="ECO:0000313" key="2">
    <source>
        <dbReference type="Proteomes" id="UP001234989"/>
    </source>
</evidence>
<organism evidence="1 2">
    <name type="scientific">Solanum verrucosum</name>
    <dbReference type="NCBI Taxonomy" id="315347"/>
    <lineage>
        <taxon>Eukaryota</taxon>
        <taxon>Viridiplantae</taxon>
        <taxon>Streptophyta</taxon>
        <taxon>Embryophyta</taxon>
        <taxon>Tracheophyta</taxon>
        <taxon>Spermatophyta</taxon>
        <taxon>Magnoliopsida</taxon>
        <taxon>eudicotyledons</taxon>
        <taxon>Gunneridae</taxon>
        <taxon>Pentapetalae</taxon>
        <taxon>asterids</taxon>
        <taxon>lamiids</taxon>
        <taxon>Solanales</taxon>
        <taxon>Solanaceae</taxon>
        <taxon>Solanoideae</taxon>
        <taxon>Solaneae</taxon>
        <taxon>Solanum</taxon>
    </lineage>
</organism>
<protein>
    <submittedName>
        <fullName evidence="1">Uncharacterized protein</fullName>
    </submittedName>
</protein>
<accession>A0AAF0V7T2</accession>
<proteinExistence type="predicted"/>
<feature type="non-terminal residue" evidence="1">
    <location>
        <position position="1"/>
    </location>
</feature>
<name>A0AAF0V7T2_SOLVR</name>
<dbReference type="Proteomes" id="UP001234989">
    <property type="component" value="Chromosome 12"/>
</dbReference>
<evidence type="ECO:0000313" key="1">
    <source>
        <dbReference type="EMBL" id="WMV59487.1"/>
    </source>
</evidence>
<sequence length="94" mass="10682">FLLLWVIETYLRYLPSSFSACRKVSSGGCSGIQDDFDRGVKLIESQNGGLLGFPGDQYLLFKYLEQAVVRRSSSTVTLAKEEKEHGLMWKQLFQ</sequence>
<dbReference type="EMBL" id="CP133623">
    <property type="protein sequence ID" value="WMV59487.1"/>
    <property type="molecule type" value="Genomic_DNA"/>
</dbReference>
<reference evidence="1" key="1">
    <citation type="submission" date="2023-08" db="EMBL/GenBank/DDBJ databases">
        <title>A de novo genome assembly of Solanum verrucosum Schlechtendal, a Mexican diploid species geographically isolated from the other diploid A-genome species in potato relatives.</title>
        <authorList>
            <person name="Hosaka K."/>
        </authorList>
    </citation>
    <scope>NUCLEOTIDE SEQUENCE</scope>
    <source>
        <tissue evidence="1">Young leaves</tissue>
    </source>
</reference>
<keyword evidence="2" id="KW-1185">Reference proteome</keyword>
<dbReference type="AlphaFoldDB" id="A0AAF0V7T2"/>
<gene>
    <name evidence="1" type="ORF">MTR67_052872</name>
</gene>